<name>A0A8C6LVY0_NOTFU</name>
<proteinExistence type="predicted"/>
<dbReference type="Proteomes" id="UP000694548">
    <property type="component" value="Chromosome sgr10"/>
</dbReference>
<evidence type="ECO:0000313" key="2">
    <source>
        <dbReference type="Proteomes" id="UP000694548"/>
    </source>
</evidence>
<sequence>MSVDNLNKKRVLHLQFKCHWAFGDEAGRMLLLLAEIQGQKMILNNIYVPNFEDPSFFGLLESKISDIGNYPILMAGDFNLVMDGVLDRSTSSQWRSKSASAHLKQYRSLALVDVWKIFNPTAFSEELLPLLY</sequence>
<dbReference type="Gene3D" id="3.60.10.10">
    <property type="entry name" value="Endonuclease/exonuclease/phosphatase"/>
    <property type="match status" value="1"/>
</dbReference>
<organism evidence="1 2">
    <name type="scientific">Nothobranchius furzeri</name>
    <name type="common">Turquoise killifish</name>
    <dbReference type="NCBI Taxonomy" id="105023"/>
    <lineage>
        <taxon>Eukaryota</taxon>
        <taxon>Metazoa</taxon>
        <taxon>Chordata</taxon>
        <taxon>Craniata</taxon>
        <taxon>Vertebrata</taxon>
        <taxon>Euteleostomi</taxon>
        <taxon>Actinopterygii</taxon>
        <taxon>Neopterygii</taxon>
        <taxon>Teleostei</taxon>
        <taxon>Neoteleostei</taxon>
        <taxon>Acanthomorphata</taxon>
        <taxon>Ovalentaria</taxon>
        <taxon>Atherinomorphae</taxon>
        <taxon>Cyprinodontiformes</taxon>
        <taxon>Nothobranchiidae</taxon>
        <taxon>Nothobranchius</taxon>
    </lineage>
</organism>
<evidence type="ECO:0008006" key="3">
    <source>
        <dbReference type="Google" id="ProtNLM"/>
    </source>
</evidence>
<accession>A0A8C6LVY0</accession>
<reference evidence="1" key="3">
    <citation type="submission" date="2025-09" db="UniProtKB">
        <authorList>
            <consortium name="Ensembl"/>
        </authorList>
    </citation>
    <scope>IDENTIFICATION</scope>
</reference>
<keyword evidence="2" id="KW-1185">Reference proteome</keyword>
<reference evidence="1" key="2">
    <citation type="submission" date="2025-08" db="UniProtKB">
        <authorList>
            <consortium name="Ensembl"/>
        </authorList>
    </citation>
    <scope>IDENTIFICATION</scope>
</reference>
<dbReference type="Ensembl" id="ENSNFUT00015025942.1">
    <property type="protein sequence ID" value="ENSNFUP00015024821.1"/>
    <property type="gene ID" value="ENSNFUG00015012008.1"/>
</dbReference>
<dbReference type="SUPFAM" id="SSF56219">
    <property type="entry name" value="DNase I-like"/>
    <property type="match status" value="1"/>
</dbReference>
<dbReference type="AlphaFoldDB" id="A0A8C6LVY0"/>
<evidence type="ECO:0000313" key="1">
    <source>
        <dbReference type="Ensembl" id="ENSNFUP00015024821.1"/>
    </source>
</evidence>
<protein>
    <recommendedName>
        <fullName evidence="3">Endonuclease/exonuclease/phosphatase domain-containing protein</fullName>
    </recommendedName>
</protein>
<reference evidence="1" key="1">
    <citation type="submission" date="2014-08" db="EMBL/GenBank/DDBJ databases">
        <authorList>
            <person name="Senf B."/>
            <person name="Petzold A."/>
            <person name="Downie B.R."/>
            <person name="Koch P."/>
            <person name="Platzer M."/>
        </authorList>
    </citation>
    <scope>NUCLEOTIDE SEQUENCE [LARGE SCALE GENOMIC DNA]</scope>
    <source>
        <strain evidence="1">GRZ</strain>
    </source>
</reference>
<dbReference type="GeneTree" id="ENSGT00940000175436"/>
<dbReference type="InterPro" id="IPR036691">
    <property type="entry name" value="Endo/exonu/phosph_ase_sf"/>
</dbReference>